<protein>
    <submittedName>
        <fullName evidence="8">M48 family metallopeptidase</fullName>
    </submittedName>
</protein>
<keyword evidence="5 6" id="KW-0482">Metalloprotease</keyword>
<keyword evidence="2" id="KW-0479">Metal-binding</keyword>
<sequence length="259" mass="28327">MFHRLLAFVLAAFLALPLLGGCVRSELTGRQQLLILPPSSEQEMGLTAWQELLKKHKINRDPRINAMVRRVLGRIAGATGQTGYKWEFAVIEDRTPNAFALPGGKVGVHTGILPYTRDETGLAAVIGHEVAHVIARHGGERVSQQLLVNLGLAAVEAGMSGGDPAMVRQVTGLLGAGASVGLILPFSRSHESEADRLGLIYMAKAGYDPRAAVDFWRRMQQAGRGKGKPPEFLSTHPSDETRIRQLQQWLPEAMRNYRP</sequence>
<dbReference type="Gene3D" id="3.30.2010.10">
    <property type="entry name" value="Metalloproteases ('zincins'), catalytic domain"/>
    <property type="match status" value="1"/>
</dbReference>
<dbReference type="GO" id="GO:0016020">
    <property type="term" value="C:membrane"/>
    <property type="evidence" value="ECO:0007669"/>
    <property type="project" value="TreeGrafter"/>
</dbReference>
<dbReference type="InterPro" id="IPR051156">
    <property type="entry name" value="Mito/Outer_Membr_Metalloprot"/>
</dbReference>
<comment type="caution">
    <text evidence="8">The sequence shown here is derived from an EMBL/GenBank/DDBJ whole genome shotgun (WGS) entry which is preliminary data.</text>
</comment>
<comment type="similarity">
    <text evidence="6">Belongs to the peptidase M48 family.</text>
</comment>
<evidence type="ECO:0000256" key="6">
    <source>
        <dbReference type="RuleBase" id="RU003983"/>
    </source>
</evidence>
<evidence type="ECO:0000313" key="8">
    <source>
        <dbReference type="EMBL" id="MBI3128749.1"/>
    </source>
</evidence>
<dbReference type="PANTHER" id="PTHR22726:SF24">
    <property type="entry name" value="M48 FAMILY METALLOPEPTIDASE"/>
    <property type="match status" value="1"/>
</dbReference>
<proteinExistence type="inferred from homology"/>
<comment type="cofactor">
    <cofactor evidence="6">
        <name>Zn(2+)</name>
        <dbReference type="ChEBI" id="CHEBI:29105"/>
    </cofactor>
    <text evidence="6">Binds 1 zinc ion per subunit.</text>
</comment>
<evidence type="ECO:0000313" key="9">
    <source>
        <dbReference type="Proteomes" id="UP000782312"/>
    </source>
</evidence>
<dbReference type="CDD" id="cd07331">
    <property type="entry name" value="M48C_Oma1_like"/>
    <property type="match status" value="1"/>
</dbReference>
<gene>
    <name evidence="8" type="ORF">HYZ11_14185</name>
</gene>
<organism evidence="8 9">
    <name type="scientific">Tectimicrobiota bacterium</name>
    <dbReference type="NCBI Taxonomy" id="2528274"/>
    <lineage>
        <taxon>Bacteria</taxon>
        <taxon>Pseudomonadati</taxon>
        <taxon>Nitrospinota/Tectimicrobiota group</taxon>
        <taxon>Candidatus Tectimicrobiota</taxon>
    </lineage>
</organism>
<keyword evidence="3 6" id="KW-0378">Hydrolase</keyword>
<evidence type="ECO:0000256" key="5">
    <source>
        <dbReference type="ARBA" id="ARBA00023049"/>
    </source>
</evidence>
<evidence type="ECO:0000259" key="7">
    <source>
        <dbReference type="Pfam" id="PF01435"/>
    </source>
</evidence>
<evidence type="ECO:0000256" key="4">
    <source>
        <dbReference type="ARBA" id="ARBA00022833"/>
    </source>
</evidence>
<dbReference type="GO" id="GO:0004222">
    <property type="term" value="F:metalloendopeptidase activity"/>
    <property type="evidence" value="ECO:0007669"/>
    <property type="project" value="InterPro"/>
</dbReference>
<dbReference type="AlphaFoldDB" id="A0A932I3Y0"/>
<dbReference type="EMBL" id="JACPUR010000035">
    <property type="protein sequence ID" value="MBI3128749.1"/>
    <property type="molecule type" value="Genomic_DNA"/>
</dbReference>
<reference evidence="8" key="1">
    <citation type="submission" date="2020-07" db="EMBL/GenBank/DDBJ databases">
        <title>Huge and variable diversity of episymbiotic CPR bacteria and DPANN archaea in groundwater ecosystems.</title>
        <authorList>
            <person name="He C.Y."/>
            <person name="Keren R."/>
            <person name="Whittaker M."/>
            <person name="Farag I.F."/>
            <person name="Doudna J."/>
            <person name="Cate J.H.D."/>
            <person name="Banfield J.F."/>
        </authorList>
    </citation>
    <scope>NUCLEOTIDE SEQUENCE</scope>
    <source>
        <strain evidence="8">NC_groundwater_763_Ag_S-0.2um_68_21</strain>
    </source>
</reference>
<dbReference type="InterPro" id="IPR001915">
    <property type="entry name" value="Peptidase_M48"/>
</dbReference>
<dbReference type="Pfam" id="PF01435">
    <property type="entry name" value="Peptidase_M48"/>
    <property type="match status" value="1"/>
</dbReference>
<evidence type="ECO:0000256" key="3">
    <source>
        <dbReference type="ARBA" id="ARBA00022801"/>
    </source>
</evidence>
<evidence type="ECO:0000256" key="1">
    <source>
        <dbReference type="ARBA" id="ARBA00022670"/>
    </source>
</evidence>
<accession>A0A932I3Y0</accession>
<evidence type="ECO:0000256" key="2">
    <source>
        <dbReference type="ARBA" id="ARBA00022723"/>
    </source>
</evidence>
<dbReference type="GO" id="GO:0046872">
    <property type="term" value="F:metal ion binding"/>
    <property type="evidence" value="ECO:0007669"/>
    <property type="project" value="UniProtKB-KW"/>
</dbReference>
<keyword evidence="4 6" id="KW-0862">Zinc</keyword>
<name>A0A932I3Y0_UNCTE</name>
<dbReference type="PROSITE" id="PS51257">
    <property type="entry name" value="PROKAR_LIPOPROTEIN"/>
    <property type="match status" value="1"/>
</dbReference>
<dbReference type="GO" id="GO:0051603">
    <property type="term" value="P:proteolysis involved in protein catabolic process"/>
    <property type="evidence" value="ECO:0007669"/>
    <property type="project" value="TreeGrafter"/>
</dbReference>
<keyword evidence="1 6" id="KW-0645">Protease</keyword>
<feature type="domain" description="Peptidase M48" evidence="7">
    <location>
        <begin position="65"/>
        <end position="249"/>
    </location>
</feature>
<dbReference type="Proteomes" id="UP000782312">
    <property type="component" value="Unassembled WGS sequence"/>
</dbReference>
<dbReference type="PANTHER" id="PTHR22726">
    <property type="entry name" value="METALLOENDOPEPTIDASE OMA1"/>
    <property type="match status" value="1"/>
</dbReference>